<dbReference type="Pfam" id="PF16787">
    <property type="entry name" value="NDC10_II"/>
    <property type="match status" value="1"/>
</dbReference>
<dbReference type="InterPro" id="IPR038279">
    <property type="entry name" value="Ndc10_dom2_sf"/>
</dbReference>
<comment type="caution">
    <text evidence="3">The sequence shown here is derived from an EMBL/GenBank/DDBJ whole genome shotgun (WGS) entry which is preliminary data.</text>
</comment>
<dbReference type="Gene3D" id="1.10.443.20">
    <property type="entry name" value="Centromere DNA-binding protein complex CBF3 subunit, domain 2"/>
    <property type="match status" value="1"/>
</dbReference>
<dbReference type="EMBL" id="JADNYJ010000122">
    <property type="protein sequence ID" value="KAF8882501.1"/>
    <property type="molecule type" value="Genomic_DNA"/>
</dbReference>
<accession>A0A9P5NFL1</accession>
<keyword evidence="4" id="KW-1185">Reference proteome</keyword>
<reference evidence="3" key="1">
    <citation type="submission" date="2020-11" db="EMBL/GenBank/DDBJ databases">
        <authorList>
            <consortium name="DOE Joint Genome Institute"/>
            <person name="Ahrendt S."/>
            <person name="Riley R."/>
            <person name="Andreopoulos W."/>
            <person name="LaButti K."/>
            <person name="Pangilinan J."/>
            <person name="Ruiz-duenas F.J."/>
            <person name="Barrasa J.M."/>
            <person name="Sanchez-Garcia M."/>
            <person name="Camarero S."/>
            <person name="Miyauchi S."/>
            <person name="Serrano A."/>
            <person name="Linde D."/>
            <person name="Babiker R."/>
            <person name="Drula E."/>
            <person name="Ayuso-Fernandez I."/>
            <person name="Pacheco R."/>
            <person name="Padilla G."/>
            <person name="Ferreira P."/>
            <person name="Barriuso J."/>
            <person name="Kellner H."/>
            <person name="Castanera R."/>
            <person name="Alfaro M."/>
            <person name="Ramirez L."/>
            <person name="Pisabarro A.G."/>
            <person name="Kuo A."/>
            <person name="Tritt A."/>
            <person name="Lipzen A."/>
            <person name="He G."/>
            <person name="Yan M."/>
            <person name="Ng V."/>
            <person name="Cullen D."/>
            <person name="Martin F."/>
            <person name="Rosso M.-N."/>
            <person name="Henrissat B."/>
            <person name="Hibbett D."/>
            <person name="Martinez A.T."/>
            <person name="Grigoriev I.V."/>
        </authorList>
    </citation>
    <scope>NUCLEOTIDE SEQUENCE</scope>
    <source>
        <strain evidence="3">AH 44721</strain>
    </source>
</reference>
<evidence type="ECO:0000313" key="3">
    <source>
        <dbReference type="EMBL" id="KAF8882501.1"/>
    </source>
</evidence>
<gene>
    <name evidence="3" type="ORF">CPB84DRAFT_1790828</name>
</gene>
<evidence type="ECO:0000313" key="4">
    <source>
        <dbReference type="Proteomes" id="UP000724874"/>
    </source>
</evidence>
<dbReference type="AlphaFoldDB" id="A0A9P5NFL1"/>
<dbReference type="OrthoDB" id="3066455at2759"/>
<protein>
    <recommendedName>
        <fullName evidence="2">Ndc10 domain-containing protein</fullName>
    </recommendedName>
</protein>
<dbReference type="GO" id="GO:0003677">
    <property type="term" value="F:DNA binding"/>
    <property type="evidence" value="ECO:0007669"/>
    <property type="project" value="InterPro"/>
</dbReference>
<dbReference type="Proteomes" id="UP000724874">
    <property type="component" value="Unassembled WGS sequence"/>
</dbReference>
<evidence type="ECO:0000256" key="1">
    <source>
        <dbReference type="SAM" id="MobiDB-lite"/>
    </source>
</evidence>
<dbReference type="InterPro" id="IPR031872">
    <property type="entry name" value="NDC10_II"/>
</dbReference>
<feature type="domain" description="Ndc10" evidence="2">
    <location>
        <begin position="85"/>
        <end position="172"/>
    </location>
</feature>
<sequence length="273" mass="31045">MSAVGFYFYSHFHILAKERPIFFSGAIDRPYGQVEWHKMSLFPGQTDEKKPLTKTHFNSILNTYCNGVAGPHSLANQKDTITRWELYNQNRHLSNPPSELLDYLFPWVDQEISNCCKRMGKYGEKAMDDSLLGFLGLLKYLRLIIIQDATILFLKYPDSPIFTKPPFSFSSFRRFAEASKASMSHPHSQTLMQPTDLTKERSSSISSITEGMLDILDAVDKDAKCVRPLLAQLSAAGSPLDRKRISRGKNNSRRSSDYEDIRSPFTTPLFANS</sequence>
<evidence type="ECO:0000259" key="2">
    <source>
        <dbReference type="Pfam" id="PF16787"/>
    </source>
</evidence>
<proteinExistence type="predicted"/>
<organism evidence="3 4">
    <name type="scientific">Gymnopilus junonius</name>
    <name type="common">Spectacular rustgill mushroom</name>
    <name type="synonym">Gymnopilus spectabilis subsp. junonius</name>
    <dbReference type="NCBI Taxonomy" id="109634"/>
    <lineage>
        <taxon>Eukaryota</taxon>
        <taxon>Fungi</taxon>
        <taxon>Dikarya</taxon>
        <taxon>Basidiomycota</taxon>
        <taxon>Agaricomycotina</taxon>
        <taxon>Agaricomycetes</taxon>
        <taxon>Agaricomycetidae</taxon>
        <taxon>Agaricales</taxon>
        <taxon>Agaricineae</taxon>
        <taxon>Hymenogastraceae</taxon>
        <taxon>Gymnopilus</taxon>
    </lineage>
</organism>
<name>A0A9P5NFL1_GYMJU</name>
<feature type="region of interest" description="Disordered" evidence="1">
    <location>
        <begin position="241"/>
        <end position="273"/>
    </location>
</feature>
<feature type="compositionally biased region" description="Polar residues" evidence="1">
    <location>
        <begin position="264"/>
        <end position="273"/>
    </location>
</feature>